<organism evidence="3 4">
    <name type="scientific">Notechis scutatus</name>
    <name type="common">mainland tiger snake</name>
    <dbReference type="NCBI Taxonomy" id="8663"/>
    <lineage>
        <taxon>Eukaryota</taxon>
        <taxon>Metazoa</taxon>
        <taxon>Chordata</taxon>
        <taxon>Craniata</taxon>
        <taxon>Vertebrata</taxon>
        <taxon>Euteleostomi</taxon>
        <taxon>Lepidosauria</taxon>
        <taxon>Squamata</taxon>
        <taxon>Bifurcata</taxon>
        <taxon>Unidentata</taxon>
        <taxon>Episquamata</taxon>
        <taxon>Toxicofera</taxon>
        <taxon>Serpentes</taxon>
        <taxon>Colubroidea</taxon>
        <taxon>Elapidae</taxon>
        <taxon>Hydrophiinae</taxon>
        <taxon>Notechis</taxon>
    </lineage>
</organism>
<keyword evidence="1" id="KW-0378">Hydrolase</keyword>
<proteinExistence type="predicted"/>
<dbReference type="GeneID" id="113432209"/>
<dbReference type="KEGG" id="nss:113432209"/>
<keyword evidence="3" id="KW-1185">Reference proteome</keyword>
<dbReference type="SUPFAM" id="SSF53474">
    <property type="entry name" value="alpha/beta-Hydrolases"/>
    <property type="match status" value="1"/>
</dbReference>
<name>A0A6J1WCF6_9SAUR</name>
<gene>
    <name evidence="4" type="primary">LOC113432209</name>
</gene>
<dbReference type="InterPro" id="IPR013094">
    <property type="entry name" value="AB_hydrolase_3"/>
</dbReference>
<dbReference type="InterPro" id="IPR029058">
    <property type="entry name" value="AB_hydrolase_fold"/>
</dbReference>
<dbReference type="RefSeq" id="XP_026550179.1">
    <property type="nucleotide sequence ID" value="XM_026694394.1"/>
</dbReference>
<reference evidence="4" key="1">
    <citation type="submission" date="2025-08" db="UniProtKB">
        <authorList>
            <consortium name="RefSeq"/>
        </authorList>
    </citation>
    <scope>IDENTIFICATION</scope>
</reference>
<dbReference type="PANTHER" id="PTHR48081">
    <property type="entry name" value="AB HYDROLASE SUPERFAMILY PROTEIN C4A8.06C"/>
    <property type="match status" value="1"/>
</dbReference>
<evidence type="ECO:0000313" key="4">
    <source>
        <dbReference type="RefSeq" id="XP_026550179.1"/>
    </source>
</evidence>
<dbReference type="Proteomes" id="UP000504612">
    <property type="component" value="Unplaced"/>
</dbReference>
<sequence>MPMHLKYFLFTHCWFRYPLAPEHPYPAQQRSCYVAVSYFLKHAVDFGVDPQRIVLGGDSIGGSIVVAISQQLVLRQDLPQVRAHVLVFPFLQALDYNLPSYQQNQWVPFLLKTDVGHFGKIYVTGNSLGADAVMLNAHVPEKLRIKYQKWISAEHI</sequence>
<feature type="domain" description="Alpha/beta hydrolase fold-3" evidence="2">
    <location>
        <begin position="16"/>
        <end position="128"/>
    </location>
</feature>
<dbReference type="PANTHER" id="PTHR48081:SF32">
    <property type="entry name" value="ALPHA_BETA HYDROLASE FOLD-3 DOMAIN-CONTAINING PROTEIN"/>
    <property type="match status" value="1"/>
</dbReference>
<evidence type="ECO:0000313" key="3">
    <source>
        <dbReference type="Proteomes" id="UP000504612"/>
    </source>
</evidence>
<evidence type="ECO:0000259" key="2">
    <source>
        <dbReference type="Pfam" id="PF07859"/>
    </source>
</evidence>
<dbReference type="Pfam" id="PF07859">
    <property type="entry name" value="Abhydrolase_3"/>
    <property type="match status" value="1"/>
</dbReference>
<evidence type="ECO:0000256" key="1">
    <source>
        <dbReference type="ARBA" id="ARBA00022801"/>
    </source>
</evidence>
<dbReference type="InterPro" id="IPR050300">
    <property type="entry name" value="GDXG_lipolytic_enzyme"/>
</dbReference>
<dbReference type="GO" id="GO:0016787">
    <property type="term" value="F:hydrolase activity"/>
    <property type="evidence" value="ECO:0007669"/>
    <property type="project" value="UniProtKB-KW"/>
</dbReference>
<accession>A0A6J1WCF6</accession>
<protein>
    <submittedName>
        <fullName evidence="4">Arylacetamide deacetylase-like 3</fullName>
    </submittedName>
</protein>
<feature type="non-terminal residue" evidence="4">
    <location>
        <position position="156"/>
    </location>
</feature>
<dbReference type="Gene3D" id="3.40.50.1820">
    <property type="entry name" value="alpha/beta hydrolase"/>
    <property type="match status" value="1"/>
</dbReference>
<dbReference type="AlphaFoldDB" id="A0A6J1WCF6"/>